<keyword evidence="9 11" id="KW-0808">Transferase</keyword>
<dbReference type="STRING" id="1385699.A7A78_09570"/>
<comment type="subunit">
    <text evidence="11">Homodimer.</text>
</comment>
<dbReference type="GO" id="GO:0005737">
    <property type="term" value="C:cytoplasm"/>
    <property type="evidence" value="ECO:0007669"/>
    <property type="project" value="UniProtKB-SubCell"/>
</dbReference>
<evidence type="ECO:0000256" key="2">
    <source>
        <dbReference type="ARBA" id="ARBA00003968"/>
    </source>
</evidence>
<evidence type="ECO:0000256" key="6">
    <source>
        <dbReference type="ARBA" id="ARBA00011893"/>
    </source>
</evidence>
<reference evidence="13 14" key="1">
    <citation type="submission" date="2016-05" db="EMBL/GenBank/DDBJ databases">
        <title>Genome sequencing of Vitellibacter soesokkakensis RSSK-12.</title>
        <authorList>
            <person name="Thevarajoo S."/>
            <person name="Selvaratnam C."/>
            <person name="Goh K.M."/>
            <person name="Chan K.-G."/>
            <person name="Chong C.S."/>
        </authorList>
    </citation>
    <scope>NUCLEOTIDE SEQUENCE [LARGE SCALE GENOMIC DNA]</scope>
    <source>
        <strain evidence="13 14">RSSK-12</strain>
    </source>
</reference>
<feature type="domain" description="Phosphoribosyltransferase" evidence="12">
    <location>
        <begin position="43"/>
        <end position="148"/>
    </location>
</feature>
<dbReference type="Pfam" id="PF00156">
    <property type="entry name" value="Pribosyltran"/>
    <property type="match status" value="1"/>
</dbReference>
<dbReference type="NCBIfam" id="TIGR01090">
    <property type="entry name" value="apt"/>
    <property type="match status" value="1"/>
</dbReference>
<dbReference type="Gene3D" id="3.40.50.2020">
    <property type="match status" value="1"/>
</dbReference>
<dbReference type="InterPro" id="IPR005764">
    <property type="entry name" value="Ade_phspho_trans"/>
</dbReference>
<dbReference type="CDD" id="cd06223">
    <property type="entry name" value="PRTases_typeI"/>
    <property type="match status" value="1"/>
</dbReference>
<comment type="pathway">
    <text evidence="4 11">Purine metabolism; AMP biosynthesis via salvage pathway; AMP from adenine: step 1/1.</text>
</comment>
<dbReference type="GO" id="GO:0006168">
    <property type="term" value="P:adenine salvage"/>
    <property type="evidence" value="ECO:0007669"/>
    <property type="project" value="InterPro"/>
</dbReference>
<organism evidence="13 14">
    <name type="scientific">Aequorivita soesokkakensis</name>
    <dbReference type="NCBI Taxonomy" id="1385699"/>
    <lineage>
        <taxon>Bacteria</taxon>
        <taxon>Pseudomonadati</taxon>
        <taxon>Bacteroidota</taxon>
        <taxon>Flavobacteriia</taxon>
        <taxon>Flavobacteriales</taxon>
        <taxon>Flavobacteriaceae</taxon>
        <taxon>Aequorivita</taxon>
    </lineage>
</organism>
<evidence type="ECO:0000313" key="14">
    <source>
        <dbReference type="Proteomes" id="UP000077552"/>
    </source>
</evidence>
<evidence type="ECO:0000256" key="11">
    <source>
        <dbReference type="HAMAP-Rule" id="MF_00004"/>
    </source>
</evidence>
<evidence type="ECO:0000256" key="1">
    <source>
        <dbReference type="ARBA" id="ARBA00000868"/>
    </source>
</evidence>
<dbReference type="Proteomes" id="UP000077552">
    <property type="component" value="Unassembled WGS sequence"/>
</dbReference>
<dbReference type="PANTHER" id="PTHR32315:SF3">
    <property type="entry name" value="ADENINE PHOSPHORIBOSYLTRANSFERASE"/>
    <property type="match status" value="1"/>
</dbReference>
<evidence type="ECO:0000256" key="3">
    <source>
        <dbReference type="ARBA" id="ARBA00004496"/>
    </source>
</evidence>
<protein>
    <recommendedName>
        <fullName evidence="6 11">Adenine phosphoribosyltransferase</fullName>
        <shortName evidence="11">APRT</shortName>
        <ecNumber evidence="6 11">2.4.2.7</ecNumber>
    </recommendedName>
</protein>
<evidence type="ECO:0000256" key="4">
    <source>
        <dbReference type="ARBA" id="ARBA00004659"/>
    </source>
</evidence>
<keyword evidence="7 11" id="KW-0963">Cytoplasm</keyword>
<dbReference type="PANTHER" id="PTHR32315">
    <property type="entry name" value="ADENINE PHOSPHORIBOSYLTRANSFERASE"/>
    <property type="match status" value="1"/>
</dbReference>
<keyword evidence="14" id="KW-1185">Reference proteome</keyword>
<dbReference type="InterPro" id="IPR029057">
    <property type="entry name" value="PRTase-like"/>
</dbReference>
<evidence type="ECO:0000256" key="9">
    <source>
        <dbReference type="ARBA" id="ARBA00022679"/>
    </source>
</evidence>
<keyword evidence="10 11" id="KW-0660">Purine salvage</keyword>
<comment type="subcellular location">
    <subcellularLocation>
        <location evidence="3 11">Cytoplasm</location>
    </subcellularLocation>
</comment>
<evidence type="ECO:0000256" key="10">
    <source>
        <dbReference type="ARBA" id="ARBA00022726"/>
    </source>
</evidence>
<dbReference type="RefSeq" id="WP_068761133.1">
    <property type="nucleotide sequence ID" value="NZ_LXIE01000004.1"/>
</dbReference>
<dbReference type="SUPFAM" id="SSF53271">
    <property type="entry name" value="PRTase-like"/>
    <property type="match status" value="1"/>
</dbReference>
<dbReference type="FunFam" id="3.40.50.2020:FF:000021">
    <property type="entry name" value="Adenine phosphoribosyltransferase"/>
    <property type="match status" value="1"/>
</dbReference>
<comment type="caution">
    <text evidence="13">The sequence shown here is derived from an EMBL/GenBank/DDBJ whole genome shotgun (WGS) entry which is preliminary data.</text>
</comment>
<dbReference type="InterPro" id="IPR000836">
    <property type="entry name" value="PRTase_dom"/>
</dbReference>
<dbReference type="GO" id="GO:0003999">
    <property type="term" value="F:adenine phosphoribosyltransferase activity"/>
    <property type="evidence" value="ECO:0007669"/>
    <property type="project" value="UniProtKB-UniRule"/>
</dbReference>
<evidence type="ECO:0000256" key="5">
    <source>
        <dbReference type="ARBA" id="ARBA00008391"/>
    </source>
</evidence>
<dbReference type="GO" id="GO:0002055">
    <property type="term" value="F:adenine binding"/>
    <property type="evidence" value="ECO:0007669"/>
    <property type="project" value="TreeGrafter"/>
</dbReference>
<evidence type="ECO:0000256" key="8">
    <source>
        <dbReference type="ARBA" id="ARBA00022676"/>
    </source>
</evidence>
<dbReference type="EC" id="2.4.2.7" evidence="6 11"/>
<evidence type="ECO:0000313" key="13">
    <source>
        <dbReference type="EMBL" id="OAD92164.1"/>
    </source>
</evidence>
<dbReference type="GO" id="GO:0006166">
    <property type="term" value="P:purine ribonucleoside salvage"/>
    <property type="evidence" value="ECO:0007669"/>
    <property type="project" value="UniProtKB-UniRule"/>
</dbReference>
<dbReference type="HAMAP" id="MF_00004">
    <property type="entry name" value="Aden_phosphoribosyltr"/>
    <property type="match status" value="1"/>
</dbReference>
<dbReference type="NCBIfam" id="NF002636">
    <property type="entry name" value="PRK02304.1-5"/>
    <property type="match status" value="1"/>
</dbReference>
<dbReference type="EMBL" id="LXIE01000004">
    <property type="protein sequence ID" value="OAD92164.1"/>
    <property type="molecule type" value="Genomic_DNA"/>
</dbReference>
<proteinExistence type="inferred from homology"/>
<dbReference type="GO" id="GO:0044209">
    <property type="term" value="P:AMP salvage"/>
    <property type="evidence" value="ECO:0007669"/>
    <property type="project" value="UniProtKB-UniRule"/>
</dbReference>
<comment type="function">
    <text evidence="2 11">Catalyzes a salvage reaction resulting in the formation of AMP, that is energically less costly than de novo synthesis.</text>
</comment>
<gene>
    <name evidence="11" type="primary">apt</name>
    <name evidence="13" type="ORF">A7A78_09570</name>
</gene>
<keyword evidence="8 11" id="KW-0328">Glycosyltransferase</keyword>
<dbReference type="UniPathway" id="UPA00588">
    <property type="reaction ID" value="UER00646"/>
</dbReference>
<name>A0A1A9LGZ8_9FLAO</name>
<evidence type="ECO:0000259" key="12">
    <source>
        <dbReference type="Pfam" id="PF00156"/>
    </source>
</evidence>
<comment type="similarity">
    <text evidence="5 11">Belongs to the purine/pyrimidine phosphoribosyltransferase family.</text>
</comment>
<dbReference type="InterPro" id="IPR050054">
    <property type="entry name" value="UPRTase/APRTase"/>
</dbReference>
<evidence type="ECO:0000256" key="7">
    <source>
        <dbReference type="ARBA" id="ARBA00022490"/>
    </source>
</evidence>
<dbReference type="NCBIfam" id="NF002634">
    <property type="entry name" value="PRK02304.1-3"/>
    <property type="match status" value="1"/>
</dbReference>
<sequence>MDLSEYIRNIENFPKSGIQFKDITPLLANKGASEYCLDKLLEMIGGEKIDKVVGIESRGFFFGTLLAQKLNAGFAPIRKPGKLPYKTLKEPYQLEYGIDALEIHEDAIKKGERVLLHDDVLATGGTAKAACKLIESLGGEIVQCNFLIELEFLKGRQKLQKQLVKSLLKY</sequence>
<comment type="catalytic activity">
    <reaction evidence="1 11">
        <text>AMP + diphosphate = 5-phospho-alpha-D-ribose 1-diphosphate + adenine</text>
        <dbReference type="Rhea" id="RHEA:16609"/>
        <dbReference type="ChEBI" id="CHEBI:16708"/>
        <dbReference type="ChEBI" id="CHEBI:33019"/>
        <dbReference type="ChEBI" id="CHEBI:58017"/>
        <dbReference type="ChEBI" id="CHEBI:456215"/>
        <dbReference type="EC" id="2.4.2.7"/>
    </reaction>
</comment>
<accession>A0A1A9LGZ8</accession>
<dbReference type="OrthoDB" id="9803963at2"/>
<dbReference type="AlphaFoldDB" id="A0A1A9LGZ8"/>
<dbReference type="GO" id="GO:0016208">
    <property type="term" value="F:AMP binding"/>
    <property type="evidence" value="ECO:0007669"/>
    <property type="project" value="TreeGrafter"/>
</dbReference>